<keyword evidence="7 8" id="KW-0472">Membrane</keyword>
<proteinExistence type="inferred from homology"/>
<feature type="domain" description="ABC transmembrane type-2" evidence="9">
    <location>
        <begin position="133"/>
        <end position="377"/>
    </location>
</feature>
<dbReference type="PATRIC" id="fig|54915.3.peg.4933"/>
<evidence type="ECO:0000313" key="11">
    <source>
        <dbReference type="EMBL" id="KNB69809.1"/>
    </source>
</evidence>
<dbReference type="OrthoDB" id="9788252at2"/>
<feature type="transmembrane region" description="Helical" evidence="8">
    <location>
        <begin position="321"/>
        <end position="339"/>
    </location>
</feature>
<evidence type="ECO:0000256" key="1">
    <source>
        <dbReference type="ARBA" id="ARBA00004651"/>
    </source>
</evidence>
<dbReference type="Proteomes" id="UP000319578">
    <property type="component" value="Unassembled WGS sequence"/>
</dbReference>
<dbReference type="GO" id="GO:0005886">
    <property type="term" value="C:plasma membrane"/>
    <property type="evidence" value="ECO:0007669"/>
    <property type="project" value="UniProtKB-SubCell"/>
</dbReference>
<keyword evidence="13" id="KW-1185">Reference proteome</keyword>
<dbReference type="InterPro" id="IPR013525">
    <property type="entry name" value="ABC2_TM"/>
</dbReference>
<keyword evidence="3" id="KW-0813">Transport</keyword>
<reference evidence="10 13" key="3">
    <citation type="submission" date="2019-06" db="EMBL/GenBank/DDBJ databases">
        <title>Whole genome shotgun sequence of Brevibacillus reuszeri NBRC 15719.</title>
        <authorList>
            <person name="Hosoyama A."/>
            <person name="Uohara A."/>
            <person name="Ohji S."/>
            <person name="Ichikawa N."/>
        </authorList>
    </citation>
    <scope>NUCLEOTIDE SEQUENCE [LARGE SCALE GENOMIC DNA]</scope>
    <source>
        <strain evidence="10 13">NBRC 15719</strain>
    </source>
</reference>
<evidence type="ECO:0000256" key="8">
    <source>
        <dbReference type="SAM" id="Phobius"/>
    </source>
</evidence>
<gene>
    <name evidence="11" type="ORF">ADS79_28625</name>
    <name evidence="10" type="ORF">BRE01_25490</name>
</gene>
<keyword evidence="5 8" id="KW-0812">Transmembrane</keyword>
<accession>A0A0K9YM81</accession>
<sequence>MRRFVWGRYWSVVKKEIIQIKRDRPSLGIALVMPLMLLFLFGYAVNTDVNDIKMVVWNQSPSTVSRELIDQFVNTRVFQVQAQVSGYEAIEAMLDEGSADVALVIGPDYTRKRDRGERAHVQMLVDGSDPNIARTATSHAQLIVQNQAITLQETRLQKQGMGELESPLALDTRVLFNPNMESIVFNIPGLIGLIMQNVTMILTAFSLVREKERGTMEQLIVTPIRPLELMLGKITPYVGVGLFSFCLVLLVGTNWFGVPVKGSIPLLVTLSILFLVTTLLLGIFISTIARTQLQAMQMAFALILPSVLLSGFMFPRDSMPVVIQWFGGLVPLTYFLEILRGIFLKGAGLDALWRDVVGMGVFCLFILTVAILRFRKKIE</sequence>
<evidence type="ECO:0000256" key="7">
    <source>
        <dbReference type="ARBA" id="ARBA00023136"/>
    </source>
</evidence>
<evidence type="ECO:0000313" key="12">
    <source>
        <dbReference type="Proteomes" id="UP000036834"/>
    </source>
</evidence>
<feature type="transmembrane region" description="Helical" evidence="8">
    <location>
        <begin position="351"/>
        <end position="374"/>
    </location>
</feature>
<evidence type="ECO:0000256" key="3">
    <source>
        <dbReference type="ARBA" id="ARBA00022448"/>
    </source>
</evidence>
<evidence type="ECO:0000313" key="13">
    <source>
        <dbReference type="Proteomes" id="UP000319578"/>
    </source>
</evidence>
<dbReference type="PANTHER" id="PTHR30294">
    <property type="entry name" value="MEMBRANE COMPONENT OF ABC TRANSPORTER YHHJ-RELATED"/>
    <property type="match status" value="1"/>
</dbReference>
<feature type="transmembrane region" description="Helical" evidence="8">
    <location>
        <begin position="27"/>
        <end position="45"/>
    </location>
</feature>
<dbReference type="Proteomes" id="UP000036834">
    <property type="component" value="Unassembled WGS sequence"/>
</dbReference>
<comment type="caution">
    <text evidence="11">The sequence shown here is derived from an EMBL/GenBank/DDBJ whole genome shotgun (WGS) entry which is preliminary data.</text>
</comment>
<reference evidence="12" key="1">
    <citation type="submission" date="2015-07" db="EMBL/GenBank/DDBJ databases">
        <title>Genome sequencing project for genomic taxonomy and phylogenomics of Bacillus-like bacteria.</title>
        <authorList>
            <person name="Liu B."/>
            <person name="Wang J."/>
            <person name="Zhu Y."/>
            <person name="Liu G."/>
            <person name="Chen Q."/>
            <person name="Chen Z."/>
            <person name="Lan J."/>
            <person name="Che J."/>
            <person name="Ge C."/>
            <person name="Shi H."/>
            <person name="Pan Z."/>
            <person name="Liu X."/>
        </authorList>
    </citation>
    <scope>NUCLEOTIDE SEQUENCE [LARGE SCALE GENOMIC DNA]</scope>
    <source>
        <strain evidence="12">DSM 9887</strain>
    </source>
</reference>
<dbReference type="PROSITE" id="PS51012">
    <property type="entry name" value="ABC_TM2"/>
    <property type="match status" value="1"/>
</dbReference>
<keyword evidence="6 8" id="KW-1133">Transmembrane helix</keyword>
<protein>
    <submittedName>
        <fullName evidence="10">Transport permease protein</fullName>
    </submittedName>
    <submittedName>
        <fullName evidence="11">Transporter</fullName>
    </submittedName>
</protein>
<evidence type="ECO:0000259" key="9">
    <source>
        <dbReference type="PROSITE" id="PS51012"/>
    </source>
</evidence>
<evidence type="ECO:0000256" key="6">
    <source>
        <dbReference type="ARBA" id="ARBA00022989"/>
    </source>
</evidence>
<evidence type="ECO:0000313" key="10">
    <source>
        <dbReference type="EMBL" id="GED68847.1"/>
    </source>
</evidence>
<dbReference type="RefSeq" id="WP_049741846.1">
    <property type="nucleotide sequence ID" value="NZ_BJON01000009.1"/>
</dbReference>
<comment type="similarity">
    <text evidence="2">Belongs to the ABC-2 integral membrane protein family.</text>
</comment>
<dbReference type="Gene3D" id="3.40.1710.10">
    <property type="entry name" value="abc type-2 transporter like domain"/>
    <property type="match status" value="1"/>
</dbReference>
<dbReference type="EMBL" id="LGIQ01000011">
    <property type="protein sequence ID" value="KNB69809.1"/>
    <property type="molecule type" value="Genomic_DNA"/>
</dbReference>
<dbReference type="AlphaFoldDB" id="A0A0K9YM81"/>
<evidence type="ECO:0000256" key="4">
    <source>
        <dbReference type="ARBA" id="ARBA00022475"/>
    </source>
</evidence>
<feature type="transmembrane region" description="Helical" evidence="8">
    <location>
        <begin position="298"/>
        <end position="315"/>
    </location>
</feature>
<name>A0A0K9YM81_9BACL</name>
<feature type="transmembrane region" description="Helical" evidence="8">
    <location>
        <begin position="234"/>
        <end position="258"/>
    </location>
</feature>
<dbReference type="EMBL" id="BJON01000009">
    <property type="protein sequence ID" value="GED68847.1"/>
    <property type="molecule type" value="Genomic_DNA"/>
</dbReference>
<feature type="transmembrane region" description="Helical" evidence="8">
    <location>
        <begin position="264"/>
        <end position="286"/>
    </location>
</feature>
<organism evidence="11 12">
    <name type="scientific">Brevibacillus reuszeri</name>
    <dbReference type="NCBI Taxonomy" id="54915"/>
    <lineage>
        <taxon>Bacteria</taxon>
        <taxon>Bacillati</taxon>
        <taxon>Bacillota</taxon>
        <taxon>Bacilli</taxon>
        <taxon>Bacillales</taxon>
        <taxon>Paenibacillaceae</taxon>
        <taxon>Brevibacillus</taxon>
    </lineage>
</organism>
<comment type="subcellular location">
    <subcellularLocation>
        <location evidence="1">Cell membrane</location>
        <topology evidence="1">Multi-pass membrane protein</topology>
    </subcellularLocation>
</comment>
<keyword evidence="4" id="KW-1003">Cell membrane</keyword>
<dbReference type="InterPro" id="IPR047817">
    <property type="entry name" value="ABC2_TM_bact-type"/>
</dbReference>
<dbReference type="PANTHER" id="PTHR30294:SF29">
    <property type="entry name" value="MULTIDRUG ABC TRANSPORTER PERMEASE YBHS-RELATED"/>
    <property type="match status" value="1"/>
</dbReference>
<feature type="transmembrane region" description="Helical" evidence="8">
    <location>
        <begin position="183"/>
        <end position="208"/>
    </location>
</feature>
<dbReference type="Pfam" id="PF12698">
    <property type="entry name" value="ABC2_membrane_3"/>
    <property type="match status" value="1"/>
</dbReference>
<dbReference type="STRING" id="54915.ADS79_28625"/>
<evidence type="ECO:0000256" key="5">
    <source>
        <dbReference type="ARBA" id="ARBA00022692"/>
    </source>
</evidence>
<dbReference type="GO" id="GO:0140359">
    <property type="term" value="F:ABC-type transporter activity"/>
    <property type="evidence" value="ECO:0007669"/>
    <property type="project" value="InterPro"/>
</dbReference>
<reference evidence="11" key="2">
    <citation type="submission" date="2015-07" db="EMBL/GenBank/DDBJ databases">
        <title>MeaNS - Measles Nucleotide Surveillance Program.</title>
        <authorList>
            <person name="Tran T."/>
            <person name="Druce J."/>
        </authorList>
    </citation>
    <scope>NUCLEOTIDE SEQUENCE</scope>
    <source>
        <strain evidence="11">DSM 9887</strain>
    </source>
</reference>
<dbReference type="InterPro" id="IPR051449">
    <property type="entry name" value="ABC-2_transporter_component"/>
</dbReference>
<evidence type="ECO:0000256" key="2">
    <source>
        <dbReference type="ARBA" id="ARBA00007783"/>
    </source>
</evidence>